<dbReference type="GO" id="GO:0005829">
    <property type="term" value="C:cytosol"/>
    <property type="evidence" value="ECO:0007669"/>
    <property type="project" value="GOC"/>
</dbReference>
<dbReference type="Pfam" id="PF12352">
    <property type="entry name" value="V-SNARE_C"/>
    <property type="match status" value="1"/>
</dbReference>
<evidence type="ECO:0000256" key="2">
    <source>
        <dbReference type="ARBA" id="ARBA00006108"/>
    </source>
</evidence>
<evidence type="ECO:0000313" key="18">
    <source>
        <dbReference type="EMBL" id="CAG9798327.1"/>
    </source>
</evidence>
<dbReference type="GO" id="GO:0012507">
    <property type="term" value="C:ER to Golgi transport vesicle membrane"/>
    <property type="evidence" value="ECO:0007669"/>
    <property type="project" value="TreeGrafter"/>
</dbReference>
<keyword evidence="3" id="KW-0813">Transport</keyword>
<dbReference type="GO" id="GO:0016236">
    <property type="term" value="P:macroautophagy"/>
    <property type="evidence" value="ECO:0007669"/>
    <property type="project" value="TreeGrafter"/>
</dbReference>
<feature type="domain" description="T-SNARE coiled-coil homology" evidence="17">
    <location>
        <begin position="120"/>
        <end position="187"/>
    </location>
</feature>
<dbReference type="GO" id="GO:0005484">
    <property type="term" value="F:SNAP receptor activity"/>
    <property type="evidence" value="ECO:0007669"/>
    <property type="project" value="InterPro"/>
</dbReference>
<keyword evidence="9 16" id="KW-0472">Membrane</keyword>
<evidence type="ECO:0000256" key="3">
    <source>
        <dbReference type="ARBA" id="ARBA00022448"/>
    </source>
</evidence>
<dbReference type="Proteomes" id="UP001153620">
    <property type="component" value="Chromosome 1"/>
</dbReference>
<dbReference type="FunFam" id="1.20.5.110:FF:000078">
    <property type="entry name" value="Vesicle transport through interaction with t-SNAREs 1A"/>
    <property type="match status" value="1"/>
</dbReference>
<dbReference type="PIRSF" id="PIRSF028865">
    <property type="entry name" value="Membrin-2"/>
    <property type="match status" value="1"/>
</dbReference>
<dbReference type="GO" id="GO:0042147">
    <property type="term" value="P:retrograde transport, endosome to Golgi"/>
    <property type="evidence" value="ECO:0007669"/>
    <property type="project" value="TreeGrafter"/>
</dbReference>
<dbReference type="GO" id="GO:0000149">
    <property type="term" value="F:SNARE binding"/>
    <property type="evidence" value="ECO:0007669"/>
    <property type="project" value="TreeGrafter"/>
</dbReference>
<evidence type="ECO:0000313" key="19">
    <source>
        <dbReference type="Proteomes" id="UP001153620"/>
    </source>
</evidence>
<evidence type="ECO:0000256" key="9">
    <source>
        <dbReference type="ARBA" id="ARBA00023136"/>
    </source>
</evidence>
<evidence type="ECO:0000256" key="6">
    <source>
        <dbReference type="ARBA" id="ARBA00022989"/>
    </source>
</evidence>
<dbReference type="GO" id="GO:0006896">
    <property type="term" value="P:Golgi to vacuole transport"/>
    <property type="evidence" value="ECO:0007669"/>
    <property type="project" value="TreeGrafter"/>
</dbReference>
<keyword evidence="5" id="KW-0653">Protein transport</keyword>
<evidence type="ECO:0000256" key="14">
    <source>
        <dbReference type="ARBA" id="ARBA00082368"/>
    </source>
</evidence>
<reference evidence="18" key="2">
    <citation type="submission" date="2022-10" db="EMBL/GenBank/DDBJ databases">
        <authorList>
            <consortium name="ENA_rothamsted_submissions"/>
            <consortium name="culmorum"/>
            <person name="King R."/>
        </authorList>
    </citation>
    <scope>NUCLEOTIDE SEQUENCE</scope>
</reference>
<evidence type="ECO:0000256" key="16">
    <source>
        <dbReference type="SAM" id="Phobius"/>
    </source>
</evidence>
<protein>
    <recommendedName>
        <fullName evidence="12">Vesicle transport through interaction with t-SNAREs homolog 1A</fullName>
    </recommendedName>
    <alternativeName>
        <fullName evidence="14">Vesicle transport v-SNARE protein Vti1-like 2</fullName>
    </alternativeName>
    <alternativeName>
        <fullName evidence="13">Vti1-rp2</fullName>
    </alternativeName>
</protein>
<evidence type="ECO:0000256" key="11">
    <source>
        <dbReference type="ARBA" id="ARBA00065755"/>
    </source>
</evidence>
<evidence type="ECO:0000256" key="15">
    <source>
        <dbReference type="SAM" id="Coils"/>
    </source>
</evidence>
<feature type="coiled-coil region" evidence="15">
    <location>
        <begin position="67"/>
        <end position="94"/>
    </location>
</feature>
<evidence type="ECO:0000256" key="4">
    <source>
        <dbReference type="ARBA" id="ARBA00022692"/>
    </source>
</evidence>
<dbReference type="GO" id="GO:0000139">
    <property type="term" value="C:Golgi membrane"/>
    <property type="evidence" value="ECO:0007669"/>
    <property type="project" value="UniProtKB-SubCell"/>
</dbReference>
<accession>A0A9N9RKB0</accession>
<feature type="transmembrane region" description="Helical" evidence="16">
    <location>
        <begin position="196"/>
        <end position="217"/>
    </location>
</feature>
<dbReference type="InterPro" id="IPR007705">
    <property type="entry name" value="Vesicle_trsprt_v-SNARE_N"/>
</dbReference>
<dbReference type="FunFam" id="1.20.58.400:FF:000001">
    <property type="entry name" value="Vesicle transport through interaction with t-SNAREs homolog 1A"/>
    <property type="match status" value="1"/>
</dbReference>
<dbReference type="Gene3D" id="1.20.58.400">
    <property type="entry name" value="t-snare proteins"/>
    <property type="match status" value="1"/>
</dbReference>
<keyword evidence="7" id="KW-0333">Golgi apparatus</keyword>
<dbReference type="Pfam" id="PF05008">
    <property type="entry name" value="V-SNARE"/>
    <property type="match status" value="1"/>
</dbReference>
<dbReference type="GO" id="GO:0005789">
    <property type="term" value="C:endoplasmic reticulum membrane"/>
    <property type="evidence" value="ECO:0007669"/>
    <property type="project" value="TreeGrafter"/>
</dbReference>
<dbReference type="GO" id="GO:0031902">
    <property type="term" value="C:late endosome membrane"/>
    <property type="evidence" value="ECO:0007669"/>
    <property type="project" value="TreeGrafter"/>
</dbReference>
<dbReference type="OrthoDB" id="430637at2759"/>
<gene>
    <name evidence="18" type="ORF">CHIRRI_LOCUS1310</name>
</gene>
<dbReference type="GO" id="GO:0006891">
    <property type="term" value="P:intra-Golgi vesicle-mediated transport"/>
    <property type="evidence" value="ECO:0007669"/>
    <property type="project" value="TreeGrafter"/>
</dbReference>
<proteinExistence type="inferred from homology"/>
<organism evidence="18 19">
    <name type="scientific">Chironomus riparius</name>
    <dbReference type="NCBI Taxonomy" id="315576"/>
    <lineage>
        <taxon>Eukaryota</taxon>
        <taxon>Metazoa</taxon>
        <taxon>Ecdysozoa</taxon>
        <taxon>Arthropoda</taxon>
        <taxon>Hexapoda</taxon>
        <taxon>Insecta</taxon>
        <taxon>Pterygota</taxon>
        <taxon>Neoptera</taxon>
        <taxon>Endopterygota</taxon>
        <taxon>Diptera</taxon>
        <taxon>Nematocera</taxon>
        <taxon>Chironomoidea</taxon>
        <taxon>Chironomidae</taxon>
        <taxon>Chironominae</taxon>
        <taxon>Chironomus</taxon>
    </lineage>
</organism>
<dbReference type="SMART" id="SM00397">
    <property type="entry name" value="t_SNARE"/>
    <property type="match status" value="1"/>
</dbReference>
<evidence type="ECO:0000256" key="7">
    <source>
        <dbReference type="ARBA" id="ARBA00023034"/>
    </source>
</evidence>
<evidence type="ECO:0000259" key="17">
    <source>
        <dbReference type="SMART" id="SM00397"/>
    </source>
</evidence>
<dbReference type="GO" id="GO:0006886">
    <property type="term" value="P:intracellular protein transport"/>
    <property type="evidence" value="ECO:0007669"/>
    <property type="project" value="InterPro"/>
</dbReference>
<keyword evidence="19" id="KW-1185">Reference proteome</keyword>
<dbReference type="SUPFAM" id="SSF47661">
    <property type="entry name" value="t-snare proteins"/>
    <property type="match status" value="1"/>
</dbReference>
<evidence type="ECO:0000256" key="1">
    <source>
        <dbReference type="ARBA" id="ARBA00004194"/>
    </source>
</evidence>
<dbReference type="GO" id="GO:0031201">
    <property type="term" value="C:SNARE complex"/>
    <property type="evidence" value="ECO:0007669"/>
    <property type="project" value="TreeGrafter"/>
</dbReference>
<comment type="subcellular location">
    <subcellularLocation>
        <location evidence="10">Endomembrane system</location>
        <topology evidence="10">Single-pass type IV membrane protein</topology>
    </subcellularLocation>
    <subcellularLocation>
        <location evidence="1">Golgi apparatus membrane</location>
        <topology evidence="1">Single-pass membrane protein</topology>
    </subcellularLocation>
</comment>
<keyword evidence="8 15" id="KW-0175">Coiled coil</keyword>
<keyword evidence="4 16" id="KW-0812">Transmembrane</keyword>
<dbReference type="GO" id="GO:0048280">
    <property type="term" value="P:vesicle fusion with Golgi apparatus"/>
    <property type="evidence" value="ECO:0007669"/>
    <property type="project" value="TreeGrafter"/>
</dbReference>
<evidence type="ECO:0000256" key="10">
    <source>
        <dbReference type="ARBA" id="ARBA00046280"/>
    </source>
</evidence>
<dbReference type="InterPro" id="IPR038407">
    <property type="entry name" value="v-SNARE_N_sf"/>
</dbReference>
<reference evidence="18" key="1">
    <citation type="submission" date="2022-01" db="EMBL/GenBank/DDBJ databases">
        <authorList>
            <person name="King R."/>
        </authorList>
    </citation>
    <scope>NUCLEOTIDE SEQUENCE</scope>
</reference>
<name>A0A9N9RKB0_9DIPT</name>
<dbReference type="AlphaFoldDB" id="A0A9N9RKB0"/>
<comment type="similarity">
    <text evidence="2">Belongs to the VTI1 family.</text>
</comment>
<evidence type="ECO:0000256" key="12">
    <source>
        <dbReference type="ARBA" id="ARBA00071612"/>
    </source>
</evidence>
<dbReference type="InterPro" id="IPR000727">
    <property type="entry name" value="T_SNARE_dom"/>
</dbReference>
<dbReference type="SUPFAM" id="SSF58038">
    <property type="entry name" value="SNARE fusion complex"/>
    <property type="match status" value="1"/>
</dbReference>
<dbReference type="EMBL" id="OU895877">
    <property type="protein sequence ID" value="CAG9798327.1"/>
    <property type="molecule type" value="Genomic_DNA"/>
</dbReference>
<evidence type="ECO:0000256" key="5">
    <source>
        <dbReference type="ARBA" id="ARBA00022927"/>
    </source>
</evidence>
<keyword evidence="6 16" id="KW-1133">Transmembrane helix</keyword>
<dbReference type="Gene3D" id="1.20.5.110">
    <property type="match status" value="1"/>
</dbReference>
<dbReference type="PANTHER" id="PTHR21230:SF26">
    <property type="entry name" value="VESICLE TRANSPORT THROUGH INTERACTION WITH T-SNARES HOMOLOG 1A"/>
    <property type="match status" value="1"/>
</dbReference>
<comment type="subunit">
    <text evidence="11">Interacts with distinct SNARE complexes that contain either STX5 or STX6. Interacts with NAPA and, to a lesser extent, with NAPG. Identified in a complex containing STX6, STX12, VAMP4 and VTI1A.</text>
</comment>
<sequence length="218" mass="25210">MGLLEEYEQQFGQLSAEITSNIGRLSSVSIDDRRNLIVEINRGIDEAQEILEQIGLEINQNTDHSQRTSQQMRLKSYQAELRRLEEDYNKSKIKPNPLLVDDSSSIDDFDIGIPEDQKRRLLDNSERLERTGNRLAEGYRIAIETEEIGTQVLQNLSTQRESIQRSRNRLRETNADLGRSSRLMNTMIMRSIRDKFVLYIIGVVFIVAVSLTIYFSIK</sequence>
<dbReference type="PANTHER" id="PTHR21230">
    <property type="entry name" value="VESICLE TRANSPORT V-SNARE PROTEIN VTI1-RELATED"/>
    <property type="match status" value="1"/>
</dbReference>
<evidence type="ECO:0000256" key="8">
    <source>
        <dbReference type="ARBA" id="ARBA00023054"/>
    </source>
</evidence>
<evidence type="ECO:0000256" key="13">
    <source>
        <dbReference type="ARBA" id="ARBA00081711"/>
    </source>
</evidence>
<dbReference type="InterPro" id="IPR010989">
    <property type="entry name" value="SNARE"/>
</dbReference>
<dbReference type="CDD" id="cd15891">
    <property type="entry name" value="SNARE_Vti1a"/>
    <property type="match status" value="1"/>
</dbReference>
<dbReference type="InterPro" id="IPR027027">
    <property type="entry name" value="GOSR2/Membrin/Bos1"/>
</dbReference>